<evidence type="ECO:0000313" key="2">
    <source>
        <dbReference type="Proteomes" id="UP000010474"/>
    </source>
</evidence>
<dbReference type="KEGG" id="acy:Anacy_5507"/>
<dbReference type="Proteomes" id="UP000010474">
    <property type="component" value="Chromosome"/>
</dbReference>
<protein>
    <submittedName>
        <fullName evidence="1">Uncharacterized protein</fullName>
    </submittedName>
</protein>
<name>K9ZPU8_ANACC</name>
<dbReference type="HOGENOM" id="CLU_1335224_0_0_3"/>
<dbReference type="AlphaFoldDB" id="K9ZPU8"/>
<dbReference type="EMBL" id="CP003659">
    <property type="protein sequence ID" value="AFZ60819.1"/>
    <property type="molecule type" value="Genomic_DNA"/>
</dbReference>
<reference evidence="2" key="1">
    <citation type="journal article" date="2013" name="Proc. Natl. Acad. Sci. U.S.A.">
        <title>Improving the coverage of the cyanobacterial phylum using diversity-driven genome sequencing.</title>
        <authorList>
            <person name="Shih P.M."/>
            <person name="Wu D."/>
            <person name="Latifi A."/>
            <person name="Axen S.D."/>
            <person name="Fewer D.P."/>
            <person name="Talla E."/>
            <person name="Calteau A."/>
            <person name="Cai F."/>
            <person name="Tandeau de Marsac N."/>
            <person name="Rippka R."/>
            <person name="Herdman M."/>
            <person name="Sivonen K."/>
            <person name="Coursin T."/>
            <person name="Laurent T."/>
            <person name="Goodwin L."/>
            <person name="Nolan M."/>
            <person name="Davenport K.W."/>
            <person name="Han C.S."/>
            <person name="Rubin E.M."/>
            <person name="Eisen J.A."/>
            <person name="Woyke T."/>
            <person name="Gugger M."/>
            <person name="Kerfeld C.A."/>
        </authorList>
    </citation>
    <scope>NUCLEOTIDE SEQUENCE [LARGE SCALE GENOMIC DNA]</scope>
    <source>
        <strain evidence="2">ATCC 27899 / PCC 7122</strain>
    </source>
</reference>
<dbReference type="RefSeq" id="WP_015217431.1">
    <property type="nucleotide sequence ID" value="NC_019771.1"/>
</dbReference>
<gene>
    <name evidence="1" type="ordered locus">Anacy_5507</name>
</gene>
<accession>K9ZPU8</accession>
<sequence length="205" mass="22993">MQKQIIISKLEKYYLATDPKNLLEAAKDYLSQGLVNAGKSYIENIKTVACFELSDNRLAFNFELEKKSDRYSVVLASSGDIISIKKGESSGTLLFSGTGLNLSTGYCSCYSDIHKAKKYLIKYCQDNDLDYSGLGTQVDKILYLEGNDHIKSAVVFKFRFNLAGFEDYTIFIDSVPYAIRNDYRIGHIQSVLDGSGRYSVMDSLV</sequence>
<dbReference type="PATRIC" id="fig|272123.3.peg.5962"/>
<proteinExistence type="predicted"/>
<evidence type="ECO:0000313" key="1">
    <source>
        <dbReference type="EMBL" id="AFZ60819.1"/>
    </source>
</evidence>
<keyword evidence="2" id="KW-1185">Reference proteome</keyword>
<organism evidence="1 2">
    <name type="scientific">Anabaena cylindrica (strain ATCC 27899 / PCC 7122)</name>
    <dbReference type="NCBI Taxonomy" id="272123"/>
    <lineage>
        <taxon>Bacteria</taxon>
        <taxon>Bacillati</taxon>
        <taxon>Cyanobacteriota</taxon>
        <taxon>Cyanophyceae</taxon>
        <taxon>Nostocales</taxon>
        <taxon>Nostocaceae</taxon>
        <taxon>Anabaena</taxon>
    </lineage>
</organism>